<dbReference type="HOGENOM" id="CLU_1318554_0_0_2"/>
<protein>
    <recommendedName>
        <fullName evidence="2">PEF-CTERM protein sorting domain-containing protein</fullName>
    </recommendedName>
</protein>
<sequence length="208" mass="23010">MVINVVKNNVMKLVLITALVISMIGIGSAIAYPPLNDGVCEPDVWIYADPGYLQPDNDADIAINSLVGSYWRGYDGRLALLHLNGNSQMEVSIAEPTACLYVQFASDRNDGMASIYVDGELIWEGNTWAPNALGKPLDMQQMRYLKVTGLEPTAHTIKILTGEQGHVTIYQFGYDRCTSEEIPEFPTVALPIVAIIGLTFIFQRRKEE</sequence>
<keyword evidence="1" id="KW-0472">Membrane</keyword>
<dbReference type="NCBIfam" id="TIGR03024">
    <property type="entry name" value="arch_PEF_CTERM"/>
    <property type="match status" value="1"/>
</dbReference>
<evidence type="ECO:0000313" key="3">
    <source>
        <dbReference type="EMBL" id="ABE51835.1"/>
    </source>
</evidence>
<dbReference type="InterPro" id="IPR017474">
    <property type="entry name" value="PEF_CTERM_C"/>
</dbReference>
<keyword evidence="4" id="KW-1185">Reference proteome</keyword>
<dbReference type="KEGG" id="mbu:Mbur_0886"/>
<keyword evidence="1" id="KW-0812">Transmembrane</keyword>
<accession>Q12XJ1</accession>
<dbReference type="Pfam" id="PF26596">
    <property type="entry name" value="PEF-CTERM_ARCH"/>
    <property type="match status" value="1"/>
</dbReference>
<dbReference type="AlphaFoldDB" id="Q12XJ1"/>
<organism evidence="3 4">
    <name type="scientific">Methanococcoides burtonii (strain DSM 6242 / NBRC 107633 / OCM 468 / ACE-M)</name>
    <dbReference type="NCBI Taxonomy" id="259564"/>
    <lineage>
        <taxon>Archaea</taxon>
        <taxon>Methanobacteriati</taxon>
        <taxon>Methanobacteriota</taxon>
        <taxon>Stenosarchaea group</taxon>
        <taxon>Methanomicrobia</taxon>
        <taxon>Methanosarcinales</taxon>
        <taxon>Methanosarcinaceae</taxon>
        <taxon>Methanococcoides</taxon>
    </lineage>
</organism>
<feature type="domain" description="PEF-CTERM protein sorting" evidence="2">
    <location>
        <begin position="182"/>
        <end position="206"/>
    </location>
</feature>
<feature type="transmembrane region" description="Helical" evidence="1">
    <location>
        <begin position="185"/>
        <end position="202"/>
    </location>
</feature>
<name>Q12XJ1_METBU</name>
<evidence type="ECO:0000259" key="2">
    <source>
        <dbReference type="Pfam" id="PF26596"/>
    </source>
</evidence>
<evidence type="ECO:0000313" key="4">
    <source>
        <dbReference type="Proteomes" id="UP000001979"/>
    </source>
</evidence>
<proteinExistence type="predicted"/>
<gene>
    <name evidence="3" type="ordered locus">Mbur_0886</name>
</gene>
<reference evidence="4" key="1">
    <citation type="journal article" date="2009" name="ISME J.">
        <title>The genome sequence of the psychrophilic archaeon, Methanococcoides burtonii: the role of genome evolution in cold adaptation.</title>
        <authorList>
            <person name="Allen M.A."/>
            <person name="Lauro F.M."/>
            <person name="Williams T.J."/>
            <person name="Burg D."/>
            <person name="Siddiqui K.S."/>
            <person name="De Francisci D."/>
            <person name="Chong K.W."/>
            <person name="Pilak O."/>
            <person name="Chew H.H."/>
            <person name="De Maere M.Z."/>
            <person name="Ting L."/>
            <person name="Katrib M."/>
            <person name="Ng C."/>
            <person name="Sowers K.R."/>
            <person name="Galperin M.Y."/>
            <person name="Anderson I.J."/>
            <person name="Ivanova N."/>
            <person name="Dalin E."/>
            <person name="Martinez M."/>
            <person name="Lapidus A."/>
            <person name="Hauser L."/>
            <person name="Land M."/>
            <person name="Thomas T."/>
            <person name="Cavicchioli R."/>
        </authorList>
    </citation>
    <scope>NUCLEOTIDE SEQUENCE [LARGE SCALE GENOMIC DNA]</scope>
    <source>
        <strain evidence="4">DSM 6242 / NBRC 107633 / OCM 468 / ACE-M</strain>
    </source>
</reference>
<dbReference type="EMBL" id="CP000300">
    <property type="protein sequence ID" value="ABE51835.1"/>
    <property type="molecule type" value="Genomic_DNA"/>
</dbReference>
<dbReference type="Proteomes" id="UP000001979">
    <property type="component" value="Chromosome"/>
</dbReference>
<keyword evidence="1" id="KW-1133">Transmembrane helix</keyword>
<evidence type="ECO:0000256" key="1">
    <source>
        <dbReference type="SAM" id="Phobius"/>
    </source>
</evidence>